<keyword evidence="3" id="KW-1185">Reference proteome</keyword>
<proteinExistence type="predicted"/>
<evidence type="ECO:0000313" key="2">
    <source>
        <dbReference type="EMBL" id="MBO3273203.1"/>
    </source>
</evidence>
<name>A0ABS3TIK0_9BACT</name>
<organism evidence="2 3">
    <name type="scientific">Hymenobacter defluvii</name>
    <dbReference type="NCBI Taxonomy" id="2054411"/>
    <lineage>
        <taxon>Bacteria</taxon>
        <taxon>Pseudomonadati</taxon>
        <taxon>Bacteroidota</taxon>
        <taxon>Cytophagia</taxon>
        <taxon>Cytophagales</taxon>
        <taxon>Hymenobacteraceae</taxon>
        <taxon>Hymenobacter</taxon>
    </lineage>
</organism>
<dbReference type="EMBL" id="JAGETX010000027">
    <property type="protein sequence ID" value="MBO3273203.1"/>
    <property type="molecule type" value="Genomic_DNA"/>
</dbReference>
<sequence length="254" mass="28501">MTSSTKTTVIPFSFAGVPIRQDEQGRVSLTDEWKAAGSPKKKKPTDWFARESTQELVDMAKSLITPKMGQLELVVSTTGRYGGTYAYRTLALAYAKWLSPELHLAVNQVFFERQEEERNPDLILDRAEATYRRRGFTDGQIQARFLGKATRNRLTSTLAAHGVHKQGYRLCTNATYIPLWGGPASLIRQRKQLPEKANTREHMSEKELVGLHLAELLASESIEQKNVRGNQACAQECARAAQSVAQMIVQHQRG</sequence>
<evidence type="ECO:0000259" key="1">
    <source>
        <dbReference type="PROSITE" id="PS51301"/>
    </source>
</evidence>
<comment type="caution">
    <text evidence="2">The sequence shown here is derived from an EMBL/GenBank/DDBJ whole genome shotgun (WGS) entry which is preliminary data.</text>
</comment>
<feature type="domain" description="KilA-N" evidence="1">
    <location>
        <begin position="6"/>
        <end position="113"/>
    </location>
</feature>
<dbReference type="InterPro" id="IPR018004">
    <property type="entry name" value="KilA/APSES_HTH"/>
</dbReference>
<gene>
    <name evidence="2" type="ORF">J4D97_21315</name>
</gene>
<evidence type="ECO:0000313" key="3">
    <source>
        <dbReference type="Proteomes" id="UP000670527"/>
    </source>
</evidence>
<dbReference type="PROSITE" id="PS51301">
    <property type="entry name" value="KILA_N"/>
    <property type="match status" value="1"/>
</dbReference>
<dbReference type="SMART" id="SM01252">
    <property type="entry name" value="KilA-N"/>
    <property type="match status" value="1"/>
</dbReference>
<accession>A0ABS3TIK0</accession>
<dbReference type="InterPro" id="IPR017880">
    <property type="entry name" value="KilA_N"/>
</dbReference>
<dbReference type="Pfam" id="PF04383">
    <property type="entry name" value="KilA-N"/>
    <property type="match status" value="1"/>
</dbReference>
<reference evidence="2 3" key="1">
    <citation type="submission" date="2021-03" db="EMBL/GenBank/DDBJ databases">
        <authorList>
            <person name="Kim M.K."/>
        </authorList>
    </citation>
    <scope>NUCLEOTIDE SEQUENCE [LARGE SCALE GENOMIC DNA]</scope>
    <source>
        <strain evidence="2 3">BT507</strain>
    </source>
</reference>
<dbReference type="RefSeq" id="WP_208309346.1">
    <property type="nucleotide sequence ID" value="NZ_JAGETX010000027.1"/>
</dbReference>
<dbReference type="Proteomes" id="UP000670527">
    <property type="component" value="Unassembled WGS sequence"/>
</dbReference>
<protein>
    <submittedName>
        <fullName evidence="2">KilA-N domain-containing protein</fullName>
    </submittedName>
</protein>